<dbReference type="InterPro" id="IPR000792">
    <property type="entry name" value="Tscrpt_reg_LuxR_C"/>
</dbReference>
<dbReference type="GO" id="GO:0006355">
    <property type="term" value="P:regulation of DNA-templated transcription"/>
    <property type="evidence" value="ECO:0007669"/>
    <property type="project" value="InterPro"/>
</dbReference>
<dbReference type="PROSITE" id="PS50043">
    <property type="entry name" value="HTH_LUXR_2"/>
    <property type="match status" value="1"/>
</dbReference>
<proteinExistence type="predicted"/>
<feature type="domain" description="HTH luxR-type" evidence="4">
    <location>
        <begin position="457"/>
        <end position="522"/>
    </location>
</feature>
<comment type="caution">
    <text evidence="5">The sequence shown here is derived from an EMBL/GenBank/DDBJ whole genome shotgun (WGS) entry which is preliminary data.</text>
</comment>
<keyword evidence="3" id="KW-0804">Transcription</keyword>
<evidence type="ECO:0000259" key="4">
    <source>
        <dbReference type="PROSITE" id="PS50043"/>
    </source>
</evidence>
<dbReference type="PANTHER" id="PTHR44688">
    <property type="entry name" value="DNA-BINDING TRANSCRIPTIONAL ACTIVATOR DEVR_DOSR"/>
    <property type="match status" value="1"/>
</dbReference>
<keyword evidence="2" id="KW-0238">DNA-binding</keyword>
<dbReference type="Pfam" id="PF00196">
    <property type="entry name" value="GerE"/>
    <property type="match status" value="1"/>
</dbReference>
<evidence type="ECO:0000313" key="5">
    <source>
        <dbReference type="EMBL" id="MCS5727011.1"/>
    </source>
</evidence>
<evidence type="ECO:0000256" key="3">
    <source>
        <dbReference type="ARBA" id="ARBA00023163"/>
    </source>
</evidence>
<name>A0AA42BV98_9MICO</name>
<evidence type="ECO:0000313" key="6">
    <source>
        <dbReference type="Proteomes" id="UP001165587"/>
    </source>
</evidence>
<dbReference type="CDD" id="cd06170">
    <property type="entry name" value="LuxR_C_like"/>
    <property type="match status" value="1"/>
</dbReference>
<keyword evidence="1" id="KW-0805">Transcription regulation</keyword>
<gene>
    <name evidence="5" type="ORF">N1028_14010</name>
</gene>
<accession>A0AA42BV98</accession>
<protein>
    <submittedName>
        <fullName evidence="5">LuxR C-terminal-related transcriptional regulator</fullName>
    </submittedName>
</protein>
<evidence type="ECO:0000256" key="1">
    <source>
        <dbReference type="ARBA" id="ARBA00023015"/>
    </source>
</evidence>
<dbReference type="Proteomes" id="UP001165587">
    <property type="component" value="Unassembled WGS sequence"/>
</dbReference>
<dbReference type="SMART" id="SM00421">
    <property type="entry name" value="HTH_LUXR"/>
    <property type="match status" value="1"/>
</dbReference>
<dbReference type="AlphaFoldDB" id="A0AA42BV98"/>
<organism evidence="5 6">
    <name type="scientific">Herbiconiux oxytropis</name>
    <dbReference type="NCBI Taxonomy" id="2970915"/>
    <lineage>
        <taxon>Bacteria</taxon>
        <taxon>Bacillati</taxon>
        <taxon>Actinomycetota</taxon>
        <taxon>Actinomycetes</taxon>
        <taxon>Micrococcales</taxon>
        <taxon>Microbacteriaceae</taxon>
        <taxon>Herbiconiux</taxon>
    </lineage>
</organism>
<reference evidence="5" key="1">
    <citation type="submission" date="2022-08" db="EMBL/GenBank/DDBJ databases">
        <authorList>
            <person name="Deng Y."/>
            <person name="Han X.-F."/>
            <person name="Zhang Y.-Q."/>
        </authorList>
    </citation>
    <scope>NUCLEOTIDE SEQUENCE</scope>
    <source>
        <strain evidence="5">CPCC 203407</strain>
    </source>
</reference>
<dbReference type="InterPro" id="IPR016032">
    <property type="entry name" value="Sig_transdc_resp-reg_C-effctor"/>
</dbReference>
<dbReference type="GO" id="GO:0003677">
    <property type="term" value="F:DNA binding"/>
    <property type="evidence" value="ECO:0007669"/>
    <property type="project" value="UniProtKB-KW"/>
</dbReference>
<dbReference type="SUPFAM" id="SSF46894">
    <property type="entry name" value="C-terminal effector domain of the bipartite response regulators"/>
    <property type="match status" value="1"/>
</dbReference>
<dbReference type="EMBL" id="JANLCK010000008">
    <property type="protein sequence ID" value="MCS5727011.1"/>
    <property type="molecule type" value="Genomic_DNA"/>
</dbReference>
<dbReference type="RefSeq" id="WP_259529987.1">
    <property type="nucleotide sequence ID" value="NZ_JANLCK010000008.1"/>
</dbReference>
<evidence type="ECO:0000256" key="2">
    <source>
        <dbReference type="ARBA" id="ARBA00023125"/>
    </source>
</evidence>
<dbReference type="InterPro" id="IPR036388">
    <property type="entry name" value="WH-like_DNA-bd_sf"/>
</dbReference>
<dbReference type="Gene3D" id="1.10.10.10">
    <property type="entry name" value="Winged helix-like DNA-binding domain superfamily/Winged helix DNA-binding domain"/>
    <property type="match status" value="1"/>
</dbReference>
<dbReference type="PANTHER" id="PTHR44688:SF16">
    <property type="entry name" value="DNA-BINDING TRANSCRIPTIONAL ACTIVATOR DEVR_DOSR"/>
    <property type="match status" value="1"/>
</dbReference>
<keyword evidence="6" id="KW-1185">Reference proteome</keyword>
<sequence>MLIDAGSERSASDGSDPGAVLEAAMRAEEWPLVIRMLDEHWSLLISTQPALLRETVPRLPPHVLAENPRLVLAVEYLRRLSNDRTTTRFRGSAPPAPPVSLMDTLAQLTSHAAVARADGRLAEAVAAVDEARSILDDSNAKARDQLAQGLPDLELQWGLVWEYAGDADRAVQEYVDCFDAALVVGNTMIGTTAAASVAWIHALAGRGIQARHWLDRVTGDEGQWWYRRAVIPAQLARALLLVDEFRFDEARTVLAEVDLKEYPERWPFQKLLAAMTATDPLAAFELLTQIDTSSAGLPSRVMKEGTTGAVVAIARSFLLATSGHAVEARAALLAPDADRSTLAGQILLCLRAASEARLGNHVTAARMVSPLHGRSISSPRTAIAVLAIIAAHELHDGDERQAGERFAMAASLATTNRSFYALSILPGDDLARLASLTPETLPAPVLATLRALAPAGDVDPFARLSGKEREVLATVLALDSVARAAERLFVSTNTVKTQLQSIYRKTGVNSRAELSDLATRHGMHPGSQ</sequence>